<dbReference type="STRING" id="759272.G0S6Q8"/>
<dbReference type="PANTHER" id="PTHR34818">
    <property type="entry name" value="PROTEIN BLI-3"/>
    <property type="match status" value="1"/>
</dbReference>
<protein>
    <submittedName>
        <fullName evidence="2">Putative bli-3 protein</fullName>
    </submittedName>
</protein>
<dbReference type="HOGENOM" id="CLU_091428_0_0_1"/>
<proteinExistence type="predicted"/>
<dbReference type="PANTHER" id="PTHR34818:SF1">
    <property type="entry name" value="PROTEIN BLI-3"/>
    <property type="match status" value="1"/>
</dbReference>
<dbReference type="KEGG" id="cthr:CTHT_0035260"/>
<dbReference type="SUPFAM" id="SSF50475">
    <property type="entry name" value="FMN-binding split barrel"/>
    <property type="match status" value="1"/>
</dbReference>
<evidence type="ECO:0000259" key="1">
    <source>
        <dbReference type="Pfam" id="PF16242"/>
    </source>
</evidence>
<dbReference type="AlphaFoldDB" id="G0S6Q8"/>
<organism evidence="3">
    <name type="scientific">Chaetomium thermophilum (strain DSM 1495 / CBS 144.50 / IMI 039719)</name>
    <name type="common">Thermochaetoides thermophila</name>
    <dbReference type="NCBI Taxonomy" id="759272"/>
    <lineage>
        <taxon>Eukaryota</taxon>
        <taxon>Fungi</taxon>
        <taxon>Dikarya</taxon>
        <taxon>Ascomycota</taxon>
        <taxon>Pezizomycotina</taxon>
        <taxon>Sordariomycetes</taxon>
        <taxon>Sordariomycetidae</taxon>
        <taxon>Sordariales</taxon>
        <taxon>Chaetomiaceae</taxon>
        <taxon>Thermochaetoides</taxon>
    </lineage>
</organism>
<dbReference type="Gene3D" id="2.30.110.10">
    <property type="entry name" value="Electron Transport, Fmn-binding Protein, Chain A"/>
    <property type="match status" value="1"/>
</dbReference>
<dbReference type="RefSeq" id="XP_006693956.1">
    <property type="nucleotide sequence ID" value="XM_006693893.1"/>
</dbReference>
<keyword evidence="3" id="KW-1185">Reference proteome</keyword>
<dbReference type="InterPro" id="IPR052917">
    <property type="entry name" value="Stress-Dev_Protein"/>
</dbReference>
<dbReference type="EMBL" id="GL988041">
    <property type="protein sequence ID" value="EGS21660.1"/>
    <property type="molecule type" value="Genomic_DNA"/>
</dbReference>
<name>G0S6Q8_CHATD</name>
<reference evidence="2 3" key="1">
    <citation type="journal article" date="2011" name="Cell">
        <title>Insight into structure and assembly of the nuclear pore complex by utilizing the genome of a eukaryotic thermophile.</title>
        <authorList>
            <person name="Amlacher S."/>
            <person name="Sarges P."/>
            <person name="Flemming D."/>
            <person name="van Noort V."/>
            <person name="Kunze R."/>
            <person name="Devos D.P."/>
            <person name="Arumugam M."/>
            <person name="Bork P."/>
            <person name="Hurt E."/>
        </authorList>
    </citation>
    <scope>NUCLEOTIDE SEQUENCE [LARGE SCALE GENOMIC DNA]</scope>
    <source>
        <strain evidence="3">DSM 1495 / CBS 144.50 / IMI 039719</strain>
    </source>
</reference>
<gene>
    <name evidence="2" type="ORF">CTHT_0035260</name>
</gene>
<sequence length="206" mass="22816">MAEQHVETKHLDPYKDVNLDTEVTLEQKIYDLSHFMEHCKYAMMTTHDADTGNLVSRCMALAAQETGGIDLLFHTNTESGKTHDLAKDSHINIGFLNNSGEWASISGTANVITDRSLVKEHYSSRLKAWLGDLGDGVHDGSENDPRLGIIRVKMKTAHYSISSKTLIEKMAQIAQGTVTGKPPAINKLREISEAEVNEWRATHSGN</sequence>
<evidence type="ECO:0000313" key="3">
    <source>
        <dbReference type="Proteomes" id="UP000008066"/>
    </source>
</evidence>
<dbReference type="InterPro" id="IPR012349">
    <property type="entry name" value="Split_barrel_FMN-bd"/>
</dbReference>
<dbReference type="eggNOG" id="ENOG502RZBA">
    <property type="taxonomic scope" value="Eukaryota"/>
</dbReference>
<dbReference type="Pfam" id="PF16242">
    <property type="entry name" value="Pyrid_ox_like"/>
    <property type="match status" value="1"/>
</dbReference>
<accession>G0S6Q8</accession>
<dbReference type="GeneID" id="18257564"/>
<dbReference type="Proteomes" id="UP000008066">
    <property type="component" value="Unassembled WGS sequence"/>
</dbReference>
<dbReference type="InterPro" id="IPR038725">
    <property type="entry name" value="YdaG_split_barrel_FMN-bd"/>
</dbReference>
<dbReference type="OMA" id="AKAWWDS"/>
<evidence type="ECO:0000313" key="2">
    <source>
        <dbReference type="EMBL" id="EGS21660.1"/>
    </source>
</evidence>
<dbReference type="OrthoDB" id="434253at2759"/>
<feature type="domain" description="General stress protein FMN-binding split barrel" evidence="1">
    <location>
        <begin position="32"/>
        <end position="182"/>
    </location>
</feature>